<reference evidence="4 5" key="1">
    <citation type="submission" date="2015-08" db="EMBL/GenBank/DDBJ databases">
        <title>Investigation of the bacterial diversity of lava forest soil.</title>
        <authorList>
            <person name="Lee J.S."/>
        </authorList>
    </citation>
    <scope>NUCLEOTIDE SEQUENCE [LARGE SCALE GENOMIC DNA]</scope>
    <source>
        <strain evidence="4 5">GJW-30</strain>
    </source>
</reference>
<dbReference type="Proteomes" id="UP000236884">
    <property type="component" value="Chromosome"/>
</dbReference>
<dbReference type="SUPFAM" id="SSF49503">
    <property type="entry name" value="Cupredoxins"/>
    <property type="match status" value="3"/>
</dbReference>
<sequence>MRAKPLKTAIDGLASGFDGVFPGPALRATRGKPFSATFGNDLTAPVSIYFPGLRSVRDPVLQLAPGQTGTFSLAPRDAGTFWYRALPSGQAANGLCGLLIVDDGVAVDRDVPLVINVAGDKRTANGHSGREIPVRAGERVRLRILNASPAEMMAVRLDQHDVNVMALDGHPSEPFIARDGRVPLAPGNRADLFVDMTMPAGTIAPLMVETLAGAAQTISLKYSPDAPAKPAPSGPPTVLPPNPLNSRMEFGRAQRAELALDPASPPALSAKKGQTVMLALTNSTPIPQAVHIGGTPFRLLDSMDDGWKPYWLDTVVALPQRTTRIAFVAEATGSWPIISQPLQPGAAASIGSIQIS</sequence>
<dbReference type="GO" id="GO:0016491">
    <property type="term" value="F:oxidoreductase activity"/>
    <property type="evidence" value="ECO:0007669"/>
    <property type="project" value="UniProtKB-KW"/>
</dbReference>
<feature type="domain" description="Plastocyanin-like" evidence="3">
    <location>
        <begin position="16"/>
        <end position="103"/>
    </location>
</feature>
<evidence type="ECO:0000313" key="4">
    <source>
        <dbReference type="EMBL" id="BAT60509.1"/>
    </source>
</evidence>
<dbReference type="InterPro" id="IPR011707">
    <property type="entry name" value="Cu-oxidase-like_N"/>
</dbReference>
<keyword evidence="4" id="KW-0560">Oxidoreductase</keyword>
<evidence type="ECO:0000259" key="3">
    <source>
        <dbReference type="Pfam" id="PF07732"/>
    </source>
</evidence>
<feature type="domain" description="Plastocyanin-like" evidence="2">
    <location>
        <begin position="263"/>
        <end position="336"/>
    </location>
</feature>
<dbReference type="InterPro" id="IPR045087">
    <property type="entry name" value="Cu-oxidase_fam"/>
</dbReference>
<gene>
    <name evidence="4" type="primary">mco</name>
    <name evidence="4" type="ORF">GJW-30_1_03054</name>
</gene>
<dbReference type="KEGG" id="vgo:GJW-30_1_03054"/>
<dbReference type="Pfam" id="PF00394">
    <property type="entry name" value="Cu-oxidase"/>
    <property type="match status" value="1"/>
</dbReference>
<dbReference type="AlphaFoldDB" id="A0A0S3PX45"/>
<protein>
    <submittedName>
        <fullName evidence="4">Multicopper oxidase mco</fullName>
        <ecNumber evidence="4">1.-.-.-</ecNumber>
    </submittedName>
</protein>
<proteinExistence type="predicted"/>
<dbReference type="PANTHER" id="PTHR11709">
    <property type="entry name" value="MULTI-COPPER OXIDASE"/>
    <property type="match status" value="1"/>
</dbReference>
<dbReference type="Gene3D" id="2.60.40.420">
    <property type="entry name" value="Cupredoxins - blue copper proteins"/>
    <property type="match status" value="3"/>
</dbReference>
<dbReference type="Pfam" id="PF07732">
    <property type="entry name" value="Cu-oxidase_3"/>
    <property type="match status" value="1"/>
</dbReference>
<dbReference type="InterPro" id="IPR008972">
    <property type="entry name" value="Cupredoxin"/>
</dbReference>
<evidence type="ECO:0000313" key="5">
    <source>
        <dbReference type="Proteomes" id="UP000236884"/>
    </source>
</evidence>
<keyword evidence="5" id="KW-1185">Reference proteome</keyword>
<dbReference type="InterPro" id="IPR011706">
    <property type="entry name" value="Cu-oxidase_C"/>
</dbReference>
<name>A0A0S3PX45_9BRAD</name>
<evidence type="ECO:0000259" key="2">
    <source>
        <dbReference type="Pfam" id="PF07731"/>
    </source>
</evidence>
<dbReference type="PANTHER" id="PTHR11709:SF2">
    <property type="entry name" value="MULTICOPPER OXIDASE LPR1"/>
    <property type="match status" value="1"/>
</dbReference>
<evidence type="ECO:0000259" key="1">
    <source>
        <dbReference type="Pfam" id="PF00394"/>
    </source>
</evidence>
<feature type="domain" description="Plastocyanin-like" evidence="1">
    <location>
        <begin position="119"/>
        <end position="197"/>
    </location>
</feature>
<dbReference type="GO" id="GO:0005507">
    <property type="term" value="F:copper ion binding"/>
    <property type="evidence" value="ECO:0007669"/>
    <property type="project" value="InterPro"/>
</dbReference>
<organism evidence="4 5">
    <name type="scientific">Variibacter gotjawalensis</name>
    <dbReference type="NCBI Taxonomy" id="1333996"/>
    <lineage>
        <taxon>Bacteria</taxon>
        <taxon>Pseudomonadati</taxon>
        <taxon>Pseudomonadota</taxon>
        <taxon>Alphaproteobacteria</taxon>
        <taxon>Hyphomicrobiales</taxon>
        <taxon>Nitrobacteraceae</taxon>
        <taxon>Variibacter</taxon>
    </lineage>
</organism>
<dbReference type="InterPro" id="IPR001117">
    <property type="entry name" value="Cu-oxidase_2nd"/>
</dbReference>
<dbReference type="RefSeq" id="WP_165391578.1">
    <property type="nucleotide sequence ID" value="NZ_AP014946.1"/>
</dbReference>
<accession>A0A0S3PX45</accession>
<dbReference type="Pfam" id="PF07731">
    <property type="entry name" value="Cu-oxidase_2"/>
    <property type="match status" value="1"/>
</dbReference>
<dbReference type="EMBL" id="AP014946">
    <property type="protein sequence ID" value="BAT60509.1"/>
    <property type="molecule type" value="Genomic_DNA"/>
</dbReference>
<dbReference type="EC" id="1.-.-.-" evidence="4"/>